<evidence type="ECO:0000313" key="3">
    <source>
        <dbReference type="Proteomes" id="UP001556367"/>
    </source>
</evidence>
<accession>A0ABR3JQT5</accession>
<name>A0ABR3JQT5_9AGAR</name>
<feature type="region of interest" description="Disordered" evidence="1">
    <location>
        <begin position="44"/>
        <end position="68"/>
    </location>
</feature>
<protein>
    <submittedName>
        <fullName evidence="2">Uncharacterized protein</fullName>
    </submittedName>
</protein>
<sequence length="68" mass="7736">MSHTTQTYRFFSEHRPILRETSRGIVLSKILNITKVTEALSSPLRHTGASYPAHEYADESEPEFLDDG</sequence>
<evidence type="ECO:0000313" key="2">
    <source>
        <dbReference type="EMBL" id="KAL0957520.1"/>
    </source>
</evidence>
<reference evidence="3" key="1">
    <citation type="submission" date="2024-06" db="EMBL/GenBank/DDBJ databases">
        <title>Multi-omics analyses provide insights into the biosynthesis of the anticancer antibiotic pleurotin in Hohenbuehelia grisea.</title>
        <authorList>
            <person name="Weaver J.A."/>
            <person name="Alberti F."/>
        </authorList>
    </citation>
    <scope>NUCLEOTIDE SEQUENCE [LARGE SCALE GENOMIC DNA]</scope>
    <source>
        <strain evidence="3">T-177</strain>
    </source>
</reference>
<proteinExistence type="predicted"/>
<comment type="caution">
    <text evidence="2">The sequence shown here is derived from an EMBL/GenBank/DDBJ whole genome shotgun (WGS) entry which is preliminary data.</text>
</comment>
<dbReference type="Proteomes" id="UP001556367">
    <property type="component" value="Unassembled WGS sequence"/>
</dbReference>
<dbReference type="EMBL" id="JASNQZ010000005">
    <property type="protein sequence ID" value="KAL0957520.1"/>
    <property type="molecule type" value="Genomic_DNA"/>
</dbReference>
<feature type="compositionally biased region" description="Acidic residues" evidence="1">
    <location>
        <begin position="58"/>
        <end position="68"/>
    </location>
</feature>
<gene>
    <name evidence="2" type="ORF">HGRIS_001313</name>
</gene>
<evidence type="ECO:0000256" key="1">
    <source>
        <dbReference type="SAM" id="MobiDB-lite"/>
    </source>
</evidence>
<organism evidence="2 3">
    <name type="scientific">Hohenbuehelia grisea</name>
    <dbReference type="NCBI Taxonomy" id="104357"/>
    <lineage>
        <taxon>Eukaryota</taxon>
        <taxon>Fungi</taxon>
        <taxon>Dikarya</taxon>
        <taxon>Basidiomycota</taxon>
        <taxon>Agaricomycotina</taxon>
        <taxon>Agaricomycetes</taxon>
        <taxon>Agaricomycetidae</taxon>
        <taxon>Agaricales</taxon>
        <taxon>Pleurotineae</taxon>
        <taxon>Pleurotaceae</taxon>
        <taxon>Hohenbuehelia</taxon>
    </lineage>
</organism>
<keyword evidence="3" id="KW-1185">Reference proteome</keyword>